<evidence type="ECO:0000313" key="2">
    <source>
        <dbReference type="EMBL" id="PDZ94364.1"/>
    </source>
</evidence>
<organism evidence="2 3">
    <name type="scientific">Bacillus cereus</name>
    <dbReference type="NCBI Taxonomy" id="1396"/>
    <lineage>
        <taxon>Bacteria</taxon>
        <taxon>Bacillati</taxon>
        <taxon>Bacillota</taxon>
        <taxon>Bacilli</taxon>
        <taxon>Bacillales</taxon>
        <taxon>Bacillaceae</taxon>
        <taxon>Bacillus</taxon>
        <taxon>Bacillus cereus group</taxon>
    </lineage>
</organism>
<evidence type="ECO:0000313" key="3">
    <source>
        <dbReference type="Proteomes" id="UP000219922"/>
    </source>
</evidence>
<sequence>MKKRIHAVWTILLVIFFFYLLYQSTFAWNEEVTTPETTTTQLPENKTAFIVIKDTHYGVRRSGISSVQKSLELWKFDEKNEQVLLKHKNLLPTEKTQMMVLYDRGYDSFAHHSDVLSLVNFPYEHFYNGEEIFEVHGVKKDGEVYLTYKNKRIHLAPGESYHTVSSEGFKVTWTTIKNYGLYDKSQFDIKGKKVKDKNGEVIPQEVDLGRLETKDLEPTEKKEYDTKPLVNVTN</sequence>
<reference evidence="2 3" key="1">
    <citation type="submission" date="2017-09" db="EMBL/GenBank/DDBJ databases">
        <title>Large-scale bioinformatics analysis of Bacillus genomes uncovers conserved roles of natural products in bacterial physiology.</title>
        <authorList>
            <consortium name="Agbiome Team Llc"/>
            <person name="Bleich R.M."/>
            <person name="Grubbs K.J."/>
            <person name="Santa Maria K.C."/>
            <person name="Allen S.E."/>
            <person name="Farag S."/>
            <person name="Shank E.A."/>
            <person name="Bowers A."/>
        </authorList>
    </citation>
    <scope>NUCLEOTIDE SEQUENCE [LARGE SCALE GENOMIC DNA]</scope>
    <source>
        <strain evidence="2 3">AFS092789</strain>
    </source>
</reference>
<dbReference type="Proteomes" id="UP000219922">
    <property type="component" value="Unassembled WGS sequence"/>
</dbReference>
<comment type="caution">
    <text evidence="2">The sequence shown here is derived from an EMBL/GenBank/DDBJ whole genome shotgun (WGS) entry which is preliminary data.</text>
</comment>
<accession>A0A9X6SSJ4</accession>
<dbReference type="EMBL" id="NVMX01000203">
    <property type="protein sequence ID" value="PDZ94364.1"/>
    <property type="molecule type" value="Genomic_DNA"/>
</dbReference>
<feature type="compositionally biased region" description="Basic and acidic residues" evidence="1">
    <location>
        <begin position="212"/>
        <end position="226"/>
    </location>
</feature>
<protein>
    <submittedName>
        <fullName evidence="2">Uncharacterized protein</fullName>
    </submittedName>
</protein>
<dbReference type="RefSeq" id="WP_098007068.1">
    <property type="nucleotide sequence ID" value="NZ_JAWLRU010000002.1"/>
</dbReference>
<gene>
    <name evidence="2" type="ORF">CON36_34195</name>
</gene>
<proteinExistence type="predicted"/>
<evidence type="ECO:0000256" key="1">
    <source>
        <dbReference type="SAM" id="MobiDB-lite"/>
    </source>
</evidence>
<dbReference type="AlphaFoldDB" id="A0A9X6SSJ4"/>
<name>A0A9X6SSJ4_BACCE</name>
<feature type="region of interest" description="Disordered" evidence="1">
    <location>
        <begin position="212"/>
        <end position="234"/>
    </location>
</feature>